<dbReference type="Pfam" id="PF06835">
    <property type="entry name" value="LptC"/>
    <property type="match status" value="1"/>
</dbReference>
<sequence length="192" mass="21723">MKKRTLIFIISSIAVVLLTTSYWRSDQPADSIVEKKPSSADYFFKQVSLKNYDENGKLINQVDAKKVEHFLLDNVSVFEAPKIKTLGVKDSDWLIQAKQGKLTHQTNQLDLINKVELTQTDKADQAQNSWARIYGEQLSFNLEQNTATTDETVTISVMGTETFAKGMQANFKKEHIELGEQVHTIGKKNVVD</sequence>
<keyword evidence="3" id="KW-0812">Transmembrane</keyword>
<keyword evidence="7" id="KW-1185">Reference proteome</keyword>
<evidence type="ECO:0000256" key="3">
    <source>
        <dbReference type="ARBA" id="ARBA00022692"/>
    </source>
</evidence>
<keyword evidence="4" id="KW-1133">Transmembrane helix</keyword>
<protein>
    <submittedName>
        <fullName evidence="6">LPS export ABC transporter periplasmic protein LptC</fullName>
    </submittedName>
</protein>
<name>A0A545UK03_9GAMM</name>
<dbReference type="GO" id="GO:0005886">
    <property type="term" value="C:plasma membrane"/>
    <property type="evidence" value="ECO:0007669"/>
    <property type="project" value="InterPro"/>
</dbReference>
<evidence type="ECO:0000256" key="4">
    <source>
        <dbReference type="ARBA" id="ARBA00022989"/>
    </source>
</evidence>
<accession>A0A545UK03</accession>
<dbReference type="Gene3D" id="2.60.450.10">
    <property type="entry name" value="Lipopolysaccharide (LPS) transport protein A like domain"/>
    <property type="match status" value="1"/>
</dbReference>
<dbReference type="RefSeq" id="WP_142891853.1">
    <property type="nucleotide sequence ID" value="NZ_ML660160.1"/>
</dbReference>
<dbReference type="EMBL" id="VIKS01000001">
    <property type="protein sequence ID" value="TQV89789.1"/>
    <property type="molecule type" value="Genomic_DNA"/>
</dbReference>
<dbReference type="PANTHER" id="PTHR37481">
    <property type="entry name" value="LIPOPOLYSACCHARIDE EXPORT SYSTEM PROTEIN LPTC"/>
    <property type="match status" value="1"/>
</dbReference>
<dbReference type="InterPro" id="IPR052363">
    <property type="entry name" value="LPS_export_LptC"/>
</dbReference>
<evidence type="ECO:0000256" key="2">
    <source>
        <dbReference type="ARBA" id="ARBA00022519"/>
    </source>
</evidence>
<dbReference type="NCBIfam" id="TIGR04409">
    <property type="entry name" value="LptC_YrbK"/>
    <property type="match status" value="1"/>
</dbReference>
<evidence type="ECO:0000256" key="5">
    <source>
        <dbReference type="ARBA" id="ARBA00023136"/>
    </source>
</evidence>
<keyword evidence="5" id="KW-0472">Membrane</keyword>
<dbReference type="GO" id="GO:0017089">
    <property type="term" value="F:glycolipid transfer activity"/>
    <property type="evidence" value="ECO:0007669"/>
    <property type="project" value="TreeGrafter"/>
</dbReference>
<dbReference type="GO" id="GO:0030288">
    <property type="term" value="C:outer membrane-bounded periplasmic space"/>
    <property type="evidence" value="ECO:0007669"/>
    <property type="project" value="TreeGrafter"/>
</dbReference>
<dbReference type="InterPro" id="IPR026265">
    <property type="entry name" value="LptC"/>
</dbReference>
<keyword evidence="2" id="KW-0997">Cell inner membrane</keyword>
<dbReference type="AlphaFoldDB" id="A0A545UK03"/>
<reference evidence="6 7" key="1">
    <citation type="submission" date="2019-07" db="EMBL/GenBank/DDBJ databases">
        <title>Draft genome for Aliikangiella sp. M105.</title>
        <authorList>
            <person name="Wang G."/>
        </authorList>
    </citation>
    <scope>NUCLEOTIDE SEQUENCE [LARGE SCALE GENOMIC DNA]</scope>
    <source>
        <strain evidence="6 7">M105</strain>
    </source>
</reference>
<organism evidence="6 7">
    <name type="scientific">Aliikangiella coralliicola</name>
    <dbReference type="NCBI Taxonomy" id="2592383"/>
    <lineage>
        <taxon>Bacteria</taxon>
        <taxon>Pseudomonadati</taxon>
        <taxon>Pseudomonadota</taxon>
        <taxon>Gammaproteobacteria</taxon>
        <taxon>Oceanospirillales</taxon>
        <taxon>Pleioneaceae</taxon>
        <taxon>Aliikangiella</taxon>
    </lineage>
</organism>
<dbReference type="Proteomes" id="UP000315439">
    <property type="component" value="Unassembled WGS sequence"/>
</dbReference>
<evidence type="ECO:0000313" key="6">
    <source>
        <dbReference type="EMBL" id="TQV89789.1"/>
    </source>
</evidence>
<dbReference type="PANTHER" id="PTHR37481:SF1">
    <property type="entry name" value="LIPOPOLYSACCHARIDE EXPORT SYSTEM PROTEIN LPTC"/>
    <property type="match status" value="1"/>
</dbReference>
<comment type="caution">
    <text evidence="6">The sequence shown here is derived from an EMBL/GenBank/DDBJ whole genome shotgun (WGS) entry which is preliminary data.</text>
</comment>
<evidence type="ECO:0000313" key="7">
    <source>
        <dbReference type="Proteomes" id="UP000315439"/>
    </source>
</evidence>
<dbReference type="OrthoDB" id="6102924at2"/>
<evidence type="ECO:0000256" key="1">
    <source>
        <dbReference type="ARBA" id="ARBA00022475"/>
    </source>
</evidence>
<gene>
    <name evidence="6" type="primary">lptC</name>
    <name evidence="6" type="ORF">FLL46_02605</name>
</gene>
<keyword evidence="1" id="KW-1003">Cell membrane</keyword>
<dbReference type="GO" id="GO:0015221">
    <property type="term" value="F:lipopolysaccharide transmembrane transporter activity"/>
    <property type="evidence" value="ECO:0007669"/>
    <property type="project" value="InterPro"/>
</dbReference>
<dbReference type="InterPro" id="IPR010664">
    <property type="entry name" value="LipoPS_assembly_LptC-rel"/>
</dbReference>
<proteinExistence type="predicted"/>